<evidence type="ECO:0000256" key="1">
    <source>
        <dbReference type="SAM" id="SignalP"/>
    </source>
</evidence>
<name>A0A386ZCW3_9NOCA</name>
<reference evidence="2 3" key="1">
    <citation type="submission" date="2018-09" db="EMBL/GenBank/DDBJ databases">
        <title>Nocardia yunnanensis sp. nov., an actinomycete isolated from a soil sample.</title>
        <authorList>
            <person name="Zhang J."/>
        </authorList>
    </citation>
    <scope>NUCLEOTIDE SEQUENCE [LARGE SCALE GENOMIC DNA]</scope>
    <source>
        <strain evidence="2 3">CFHS0054</strain>
    </source>
</reference>
<feature type="signal peptide" evidence="1">
    <location>
        <begin position="1"/>
        <end position="28"/>
    </location>
</feature>
<dbReference type="Proteomes" id="UP000267164">
    <property type="component" value="Chromosome"/>
</dbReference>
<keyword evidence="1" id="KW-0732">Signal</keyword>
<keyword evidence="3" id="KW-1185">Reference proteome</keyword>
<dbReference type="RefSeq" id="WP_120737430.1">
    <property type="nucleotide sequence ID" value="NZ_CP032568.1"/>
</dbReference>
<gene>
    <name evidence="2" type="ORF">D7D52_16355</name>
</gene>
<sequence>MKNSRIAGAGLAAAAVTGLLLPAAPAEAKAPVPNACLVIENQTSYGLTVVVRNRLFEGDSWKISPNITTTLTLDNGNAIATADGDWSIDAPSGTWRYEPDWNRDRGCNGSWVYTVS</sequence>
<evidence type="ECO:0000313" key="3">
    <source>
        <dbReference type="Proteomes" id="UP000267164"/>
    </source>
</evidence>
<feature type="chain" id="PRO_5017197607" evidence="1">
    <location>
        <begin position="29"/>
        <end position="116"/>
    </location>
</feature>
<dbReference type="EMBL" id="CP032568">
    <property type="protein sequence ID" value="AYF75177.1"/>
    <property type="molecule type" value="Genomic_DNA"/>
</dbReference>
<dbReference type="KEGG" id="nyu:D7D52_16355"/>
<protein>
    <submittedName>
        <fullName evidence="2">Uncharacterized protein</fullName>
    </submittedName>
</protein>
<evidence type="ECO:0000313" key="2">
    <source>
        <dbReference type="EMBL" id="AYF75177.1"/>
    </source>
</evidence>
<organism evidence="2 3">
    <name type="scientific">Nocardia yunnanensis</name>
    <dbReference type="NCBI Taxonomy" id="2382165"/>
    <lineage>
        <taxon>Bacteria</taxon>
        <taxon>Bacillati</taxon>
        <taxon>Actinomycetota</taxon>
        <taxon>Actinomycetes</taxon>
        <taxon>Mycobacteriales</taxon>
        <taxon>Nocardiaceae</taxon>
        <taxon>Nocardia</taxon>
    </lineage>
</organism>
<dbReference type="AlphaFoldDB" id="A0A386ZCW3"/>
<proteinExistence type="predicted"/>
<accession>A0A386ZCW3</accession>
<dbReference type="OrthoDB" id="4555472at2"/>